<reference evidence="8 9" key="2">
    <citation type="submission" date="2018-06" db="EMBL/GenBank/DDBJ databases">
        <title>Metagenomic assembly of (sub)arctic Cyanobacteria and their associated microbiome from non-axenic cultures.</title>
        <authorList>
            <person name="Baurain D."/>
        </authorList>
    </citation>
    <scope>NUCLEOTIDE SEQUENCE [LARGE SCALE GENOMIC DNA]</scope>
    <source>
        <strain evidence="8">ULC066bin1</strain>
    </source>
</reference>
<dbReference type="GO" id="GO:0003886">
    <property type="term" value="F:DNA (cytosine-5-)-methyltransferase activity"/>
    <property type="evidence" value="ECO:0007669"/>
    <property type="project" value="UniProtKB-EC"/>
</dbReference>
<keyword evidence="2 5" id="KW-0808">Transferase</keyword>
<sequence length="657" mass="74693">MSGKFTFIDLFAGIGGFHLAMHRLGGKCIFASEIDADARKTYKHNYEQISPELFLNGLFNDDIRNVMPHDIPDFDLLCAGFPCQPFSQAGYKRGFNDNHNSERGNLFFNIVDIIEAKKPKAIFLENVRGLVSHDSGKTFKVIREILENELGYSFYFKIVKASDYGLPQLRPRVFIVGFRDEGFMRGFNFPSPKSLKFTMSDVWKGKCTRDIGFTIRVGGRGSQIDDRRNWDAYMVDNQIRRLSYVEARKMQGFPDDFHFPVSDTQAIKQLGNSVAVDTIEEIGRNVIDYMNILNTKEIKMKTTHNKGEWSELLLFVKLLCEQQLFLADSDLNAKVDFFNIHKVTTHNLDLDFLIVDKSSIEVVDKNTGNKRLIDISSIITPQILKKLIDDIKEGEKTFKIDGFTVIQNDLGFNIVKGGHSLQKSDILLDISNKTITKANEGFGVKSYLGAKPTLLNASGNTNFIFQIENLDNSRIDEINAINTATKVKDRIVAIENCGGKFKYIGAEKDTMTYNLKMVDSLMPEIIAYVLLAFYRNRISSISKIVDFVDEQALLNQQINYGDKAALKNKIQKLLVDVLLGFFAGSKWNGVYEANGSIVLKNNGDCVAFHIIDLETLKNYLYKNIKLDTPSTTRHRYGSLYQEKGNKLYFKLNLQLRF</sequence>
<dbReference type="PANTHER" id="PTHR46098:SF1">
    <property type="entry name" value="TRNA (CYTOSINE(38)-C(5))-METHYLTRANSFERASE"/>
    <property type="match status" value="1"/>
</dbReference>
<evidence type="ECO:0000256" key="3">
    <source>
        <dbReference type="ARBA" id="ARBA00022691"/>
    </source>
</evidence>
<evidence type="ECO:0000256" key="5">
    <source>
        <dbReference type="PROSITE-ProRule" id="PRU01016"/>
    </source>
</evidence>
<evidence type="ECO:0000256" key="1">
    <source>
        <dbReference type="ARBA" id="ARBA00022603"/>
    </source>
</evidence>
<dbReference type="SUPFAM" id="SSF53335">
    <property type="entry name" value="S-adenosyl-L-methionine-dependent methyltransferases"/>
    <property type="match status" value="1"/>
</dbReference>
<dbReference type="PROSITE" id="PS00095">
    <property type="entry name" value="C5_MTASE_2"/>
    <property type="match status" value="1"/>
</dbReference>
<dbReference type="InterPro" id="IPR029063">
    <property type="entry name" value="SAM-dependent_MTases_sf"/>
</dbReference>
<dbReference type="GO" id="GO:0004519">
    <property type="term" value="F:endonuclease activity"/>
    <property type="evidence" value="ECO:0007669"/>
    <property type="project" value="UniProtKB-KW"/>
</dbReference>
<reference evidence="8 9" key="1">
    <citation type="submission" date="2018-04" db="EMBL/GenBank/DDBJ databases">
        <authorList>
            <person name="Go L.Y."/>
            <person name="Mitchell J.A."/>
        </authorList>
    </citation>
    <scope>NUCLEOTIDE SEQUENCE [LARGE SCALE GENOMIC DNA]</scope>
    <source>
        <strain evidence="8">ULC066bin1</strain>
    </source>
</reference>
<dbReference type="EC" id="2.1.1.37" evidence="7"/>
<evidence type="ECO:0000256" key="7">
    <source>
        <dbReference type="RuleBase" id="RU000417"/>
    </source>
</evidence>
<evidence type="ECO:0000313" key="8">
    <source>
        <dbReference type="EMBL" id="PZO40680.1"/>
    </source>
</evidence>
<dbReference type="AlphaFoldDB" id="A0A2W4W8A0"/>
<feature type="active site" evidence="5">
    <location>
        <position position="83"/>
    </location>
</feature>
<dbReference type="PANTHER" id="PTHR46098">
    <property type="entry name" value="TRNA (CYTOSINE(38)-C(5))-METHYLTRANSFERASE"/>
    <property type="match status" value="1"/>
</dbReference>
<evidence type="ECO:0000256" key="2">
    <source>
        <dbReference type="ARBA" id="ARBA00022679"/>
    </source>
</evidence>
<dbReference type="PROSITE" id="PS51679">
    <property type="entry name" value="SAM_MT_C5"/>
    <property type="match status" value="1"/>
</dbReference>
<dbReference type="GO" id="GO:0009307">
    <property type="term" value="P:DNA restriction-modification system"/>
    <property type="evidence" value="ECO:0007669"/>
    <property type="project" value="UniProtKB-KW"/>
</dbReference>
<dbReference type="InterPro" id="IPR019062">
    <property type="entry name" value="Restrct_endonuc_II_HpaII"/>
</dbReference>
<dbReference type="InterPro" id="IPR031303">
    <property type="entry name" value="C5_meth_CS"/>
</dbReference>
<keyword evidence="8" id="KW-0255">Endonuclease</keyword>
<dbReference type="NCBIfam" id="TIGR00675">
    <property type="entry name" value="dcm"/>
    <property type="match status" value="1"/>
</dbReference>
<dbReference type="EMBL" id="QBML01000014">
    <property type="protein sequence ID" value="PZO40680.1"/>
    <property type="molecule type" value="Genomic_DNA"/>
</dbReference>
<evidence type="ECO:0000256" key="6">
    <source>
        <dbReference type="RuleBase" id="RU000416"/>
    </source>
</evidence>
<dbReference type="InterPro" id="IPR001525">
    <property type="entry name" value="C5_MeTfrase"/>
</dbReference>
<keyword evidence="4" id="KW-0680">Restriction system</keyword>
<keyword evidence="8" id="KW-0540">Nuclease</keyword>
<gene>
    <name evidence="8" type="ORF">DCF19_12005</name>
</gene>
<dbReference type="InterPro" id="IPR050750">
    <property type="entry name" value="C5-MTase"/>
</dbReference>
<evidence type="ECO:0000313" key="9">
    <source>
        <dbReference type="Proteomes" id="UP000249467"/>
    </source>
</evidence>
<dbReference type="InterPro" id="IPR018117">
    <property type="entry name" value="C5_DNA_meth_AS"/>
</dbReference>
<keyword evidence="3 5" id="KW-0949">S-adenosyl-L-methionine</keyword>
<dbReference type="PRINTS" id="PR00105">
    <property type="entry name" value="C5METTRFRASE"/>
</dbReference>
<comment type="catalytic activity">
    <reaction evidence="7">
        <text>a 2'-deoxycytidine in DNA + S-adenosyl-L-methionine = a 5-methyl-2'-deoxycytidine in DNA + S-adenosyl-L-homocysteine + H(+)</text>
        <dbReference type="Rhea" id="RHEA:13681"/>
        <dbReference type="Rhea" id="RHEA-COMP:11369"/>
        <dbReference type="Rhea" id="RHEA-COMP:11370"/>
        <dbReference type="ChEBI" id="CHEBI:15378"/>
        <dbReference type="ChEBI" id="CHEBI:57856"/>
        <dbReference type="ChEBI" id="CHEBI:59789"/>
        <dbReference type="ChEBI" id="CHEBI:85452"/>
        <dbReference type="ChEBI" id="CHEBI:85454"/>
        <dbReference type="EC" id="2.1.1.37"/>
    </reaction>
</comment>
<name>A0A2W4W8A0_9CYAN</name>
<dbReference type="Pfam" id="PF00145">
    <property type="entry name" value="DNA_methylase"/>
    <property type="match status" value="2"/>
</dbReference>
<keyword evidence="1 5" id="KW-0489">Methyltransferase</keyword>
<dbReference type="CDD" id="cd00315">
    <property type="entry name" value="Cyt_C5_DNA_methylase"/>
    <property type="match status" value="1"/>
</dbReference>
<dbReference type="Gene3D" id="3.40.50.150">
    <property type="entry name" value="Vaccinia Virus protein VP39"/>
    <property type="match status" value="1"/>
</dbReference>
<accession>A0A2W4W8A0</accession>
<keyword evidence="8" id="KW-0378">Hydrolase</keyword>
<protein>
    <recommendedName>
        <fullName evidence="7">Cytosine-specific methyltransferase</fullName>
        <ecNumber evidence="7">2.1.1.37</ecNumber>
    </recommendedName>
</protein>
<dbReference type="Gene3D" id="3.90.120.10">
    <property type="entry name" value="DNA Methylase, subunit A, domain 2"/>
    <property type="match status" value="1"/>
</dbReference>
<dbReference type="GO" id="GO:0032259">
    <property type="term" value="P:methylation"/>
    <property type="evidence" value="ECO:0007669"/>
    <property type="project" value="UniProtKB-KW"/>
</dbReference>
<evidence type="ECO:0000256" key="4">
    <source>
        <dbReference type="ARBA" id="ARBA00022747"/>
    </source>
</evidence>
<proteinExistence type="inferred from homology"/>
<comment type="caution">
    <text evidence="8">The sequence shown here is derived from an EMBL/GenBank/DDBJ whole genome shotgun (WGS) entry which is preliminary data.</text>
</comment>
<dbReference type="Pfam" id="PF09561">
    <property type="entry name" value="RE_HpaII"/>
    <property type="match status" value="1"/>
</dbReference>
<dbReference type="PROSITE" id="PS00094">
    <property type="entry name" value="C5_MTASE_1"/>
    <property type="match status" value="1"/>
</dbReference>
<organism evidence="8 9">
    <name type="scientific">Pseudanabaena frigida</name>
    <dbReference type="NCBI Taxonomy" id="945775"/>
    <lineage>
        <taxon>Bacteria</taxon>
        <taxon>Bacillati</taxon>
        <taxon>Cyanobacteriota</taxon>
        <taxon>Cyanophyceae</taxon>
        <taxon>Pseudanabaenales</taxon>
        <taxon>Pseudanabaenaceae</taxon>
        <taxon>Pseudanabaena</taxon>
    </lineage>
</organism>
<comment type="similarity">
    <text evidence="5 6">Belongs to the class I-like SAM-binding methyltransferase superfamily. C5-methyltransferase family.</text>
</comment>
<dbReference type="Proteomes" id="UP000249467">
    <property type="component" value="Unassembled WGS sequence"/>
</dbReference>